<organism evidence="1 2">
    <name type="scientific">Paraburkholderia youngii</name>
    <dbReference type="NCBI Taxonomy" id="2782701"/>
    <lineage>
        <taxon>Bacteria</taxon>
        <taxon>Pseudomonadati</taxon>
        <taxon>Pseudomonadota</taxon>
        <taxon>Betaproteobacteria</taxon>
        <taxon>Burkholderiales</taxon>
        <taxon>Burkholderiaceae</taxon>
        <taxon>Paraburkholderia</taxon>
    </lineage>
</organism>
<dbReference type="GeneID" id="301106192"/>
<protein>
    <submittedName>
        <fullName evidence="1">Uncharacterized protein</fullName>
    </submittedName>
</protein>
<dbReference type="EMBL" id="JAALDK010000002">
    <property type="protein sequence ID" value="NUY05409.1"/>
    <property type="molecule type" value="Genomic_DNA"/>
</dbReference>
<name>A0A7Y6K895_9BURK</name>
<reference evidence="1 2" key="1">
    <citation type="submission" date="2020-02" db="EMBL/GenBank/DDBJ databases">
        <title>Paraburkholderia simonii sp. nov. and Paraburkholderia youngii sp. nov. Brazilian and Mexican Mimosa-associated rhizobia.</title>
        <authorList>
            <person name="Mavima L."/>
            <person name="Beukes C.W."/>
            <person name="Chan W.Y."/>
            <person name="Palmer M."/>
            <person name="De Meyer S.E."/>
            <person name="James E.K."/>
            <person name="Venter S.N."/>
            <person name="Steenkamp E.T."/>
        </authorList>
    </citation>
    <scope>NUCLEOTIDE SEQUENCE [LARGE SCALE GENOMIC DNA]</scope>
    <source>
        <strain evidence="1 2">JPY169</strain>
    </source>
</reference>
<sequence length="230" mass="24630">MSRGFRSCVKDPLAHGFAANFHLSALSAGLPATAGSCCFLRLFVVVQGHSVFHALPHTSKKARSPDVHGNPKPRGFALVGFFSGVAVIQDVDTPGCRSVTNAAETVVAAALAVMDGPDPDVIVYGDSMGKFDGLLVGEEDCFAGYLPLGGARSHDEARARFPYSLAALRADVAYAQSWWCRLPARLAILRSPAEAGAWSIALIRDKPVLTTIYDCFGHLDFYCIFLLVQD</sequence>
<comment type="caution">
    <text evidence="1">The sequence shown here is derived from an EMBL/GenBank/DDBJ whole genome shotgun (WGS) entry which is preliminary data.</text>
</comment>
<dbReference type="Proteomes" id="UP000594380">
    <property type="component" value="Unassembled WGS sequence"/>
</dbReference>
<gene>
    <name evidence="1" type="ORF">G5S42_38225</name>
</gene>
<evidence type="ECO:0000313" key="1">
    <source>
        <dbReference type="EMBL" id="NUY05409.1"/>
    </source>
</evidence>
<accession>A0A7Y6K895</accession>
<dbReference type="AlphaFoldDB" id="A0A7Y6K895"/>
<proteinExistence type="predicted"/>
<evidence type="ECO:0000313" key="2">
    <source>
        <dbReference type="Proteomes" id="UP000594380"/>
    </source>
</evidence>
<dbReference type="RefSeq" id="WP_176111844.1">
    <property type="nucleotide sequence ID" value="NZ_JAALDK010000002.1"/>
</dbReference>